<feature type="transmembrane region" description="Helical" evidence="5">
    <location>
        <begin position="174"/>
        <end position="194"/>
    </location>
</feature>
<dbReference type="PANTHER" id="PTHR10846:SF8">
    <property type="entry name" value="INNER MEMBRANE PROTEIN YRBG"/>
    <property type="match status" value="1"/>
</dbReference>
<keyword evidence="2 5" id="KW-0812">Transmembrane</keyword>
<evidence type="ECO:0000256" key="3">
    <source>
        <dbReference type="ARBA" id="ARBA00022989"/>
    </source>
</evidence>
<feature type="transmembrane region" description="Helical" evidence="5">
    <location>
        <begin position="66"/>
        <end position="89"/>
    </location>
</feature>
<evidence type="ECO:0000313" key="7">
    <source>
        <dbReference type="EMBL" id="PJK30340.1"/>
    </source>
</evidence>
<feature type="transmembrane region" description="Helical" evidence="5">
    <location>
        <begin position="206"/>
        <end position="229"/>
    </location>
</feature>
<dbReference type="GO" id="GO:0005886">
    <property type="term" value="C:plasma membrane"/>
    <property type="evidence" value="ECO:0007669"/>
    <property type="project" value="TreeGrafter"/>
</dbReference>
<feature type="transmembrane region" description="Helical" evidence="5">
    <location>
        <begin position="267"/>
        <end position="288"/>
    </location>
</feature>
<dbReference type="Gene3D" id="6.10.280.80">
    <property type="entry name" value="NCX, peripheral helical region"/>
    <property type="match status" value="1"/>
</dbReference>
<dbReference type="NCBIfam" id="TIGR00367">
    <property type="entry name" value="calcium/sodium antiporter"/>
    <property type="match status" value="1"/>
</dbReference>
<proteinExistence type="predicted"/>
<dbReference type="Pfam" id="PF01699">
    <property type="entry name" value="Na_Ca_ex"/>
    <property type="match status" value="2"/>
</dbReference>
<keyword evidence="4 5" id="KW-0472">Membrane</keyword>
<sequence>MSFLELAAGLVLLVLGGDMLVRGAVGLARRLGVSPLLIGLTLVGFGTSMPELVTSVEAALVGSPGIAVGNVVGSNIANILLILGLAALIRPVQASLNSLRRDGVVMTIAAIACAAVVLYGEMSRLVGVGLIAGLIVYLIVAYRAERTVPGLAAEMDLPAPAPLRSERLWVAGPLFLGGLALTVFGAKMLVAAAIDLAQLAGVSEATIGLTVVAIGTSLPELVTSVVAAIRRQGDVALGNILGSNIYNIFGILGVTAILQPIAVPEVIAAFDIWVMLAATVAMMVMAVTGLRVNRFEGGALLAGYMAYIGLVVIQT</sequence>
<evidence type="ECO:0000256" key="1">
    <source>
        <dbReference type="ARBA" id="ARBA00004141"/>
    </source>
</evidence>
<dbReference type="OrthoDB" id="9794225at2"/>
<dbReference type="PANTHER" id="PTHR10846">
    <property type="entry name" value="SODIUM/POTASSIUM/CALCIUM EXCHANGER"/>
    <property type="match status" value="1"/>
</dbReference>
<gene>
    <name evidence="7" type="ORF">CVT23_07345</name>
</gene>
<evidence type="ECO:0000256" key="5">
    <source>
        <dbReference type="SAM" id="Phobius"/>
    </source>
</evidence>
<keyword evidence="8" id="KW-1185">Reference proteome</keyword>
<dbReference type="InterPro" id="IPR004837">
    <property type="entry name" value="NaCa_Exmemb"/>
</dbReference>
<dbReference type="GO" id="GO:0006874">
    <property type="term" value="P:intracellular calcium ion homeostasis"/>
    <property type="evidence" value="ECO:0007669"/>
    <property type="project" value="TreeGrafter"/>
</dbReference>
<dbReference type="EMBL" id="PHIG01000029">
    <property type="protein sequence ID" value="PJK30340.1"/>
    <property type="molecule type" value="Genomic_DNA"/>
</dbReference>
<keyword evidence="3 5" id="KW-1133">Transmembrane helix</keyword>
<feature type="domain" description="Sodium/calcium exchanger membrane region" evidence="6">
    <location>
        <begin position="174"/>
        <end position="311"/>
    </location>
</feature>
<dbReference type="Proteomes" id="UP000229498">
    <property type="component" value="Unassembled WGS sequence"/>
</dbReference>
<evidence type="ECO:0000256" key="2">
    <source>
        <dbReference type="ARBA" id="ARBA00022692"/>
    </source>
</evidence>
<dbReference type="Gene3D" id="1.20.1420.30">
    <property type="entry name" value="NCX, central ion-binding region"/>
    <property type="match status" value="1"/>
</dbReference>
<feature type="domain" description="Sodium/calcium exchanger membrane region" evidence="6">
    <location>
        <begin position="3"/>
        <end position="142"/>
    </location>
</feature>
<dbReference type="InterPro" id="IPR044880">
    <property type="entry name" value="NCX_ion-bd_dom_sf"/>
</dbReference>
<feature type="transmembrane region" description="Helical" evidence="5">
    <location>
        <begin position="241"/>
        <end position="261"/>
    </location>
</feature>
<dbReference type="AlphaFoldDB" id="A0A2M9G3R7"/>
<protein>
    <submittedName>
        <fullName evidence="7">Sodium:calcium antiporter</fullName>
    </submittedName>
</protein>
<dbReference type="InterPro" id="IPR004481">
    <property type="entry name" value="K/Na/Ca-exchanger"/>
</dbReference>
<dbReference type="GO" id="GO:0008273">
    <property type="term" value="F:calcium, potassium:sodium antiporter activity"/>
    <property type="evidence" value="ECO:0007669"/>
    <property type="project" value="TreeGrafter"/>
</dbReference>
<evidence type="ECO:0000256" key="4">
    <source>
        <dbReference type="ARBA" id="ARBA00023136"/>
    </source>
</evidence>
<dbReference type="GO" id="GO:0005262">
    <property type="term" value="F:calcium channel activity"/>
    <property type="evidence" value="ECO:0007669"/>
    <property type="project" value="TreeGrafter"/>
</dbReference>
<evidence type="ECO:0000313" key="8">
    <source>
        <dbReference type="Proteomes" id="UP000229498"/>
    </source>
</evidence>
<feature type="transmembrane region" description="Helical" evidence="5">
    <location>
        <begin position="101"/>
        <end position="119"/>
    </location>
</feature>
<name>A0A2M9G3R7_9PROT</name>
<accession>A0A2M9G3R7</accession>
<evidence type="ECO:0000259" key="6">
    <source>
        <dbReference type="Pfam" id="PF01699"/>
    </source>
</evidence>
<comment type="caution">
    <text evidence="7">The sequence shown here is derived from an EMBL/GenBank/DDBJ whole genome shotgun (WGS) entry which is preliminary data.</text>
</comment>
<feature type="transmembrane region" description="Helical" evidence="5">
    <location>
        <begin position="295"/>
        <end position="313"/>
    </location>
</feature>
<reference evidence="7 8" key="1">
    <citation type="submission" date="2017-11" db="EMBL/GenBank/DDBJ databases">
        <title>Draft genome sequence of Rhizobiales bacterium SY3-13.</title>
        <authorList>
            <person name="Sun C."/>
        </authorList>
    </citation>
    <scope>NUCLEOTIDE SEQUENCE [LARGE SCALE GENOMIC DNA]</scope>
    <source>
        <strain evidence="7 8">SY3-13</strain>
    </source>
</reference>
<dbReference type="RefSeq" id="WP_109795534.1">
    <property type="nucleotide sequence ID" value="NZ_PHIG01000029.1"/>
</dbReference>
<organism evidence="7 8">
    <name type="scientific">Minwuia thermotolerans</name>
    <dbReference type="NCBI Taxonomy" id="2056226"/>
    <lineage>
        <taxon>Bacteria</taxon>
        <taxon>Pseudomonadati</taxon>
        <taxon>Pseudomonadota</taxon>
        <taxon>Alphaproteobacteria</taxon>
        <taxon>Minwuiales</taxon>
        <taxon>Minwuiaceae</taxon>
        <taxon>Minwuia</taxon>
    </lineage>
</organism>
<feature type="transmembrane region" description="Helical" evidence="5">
    <location>
        <begin position="125"/>
        <end position="142"/>
    </location>
</feature>
<comment type="subcellular location">
    <subcellularLocation>
        <location evidence="1">Membrane</location>
        <topology evidence="1">Multi-pass membrane protein</topology>
    </subcellularLocation>
</comment>